<keyword evidence="2" id="KW-1185">Reference proteome</keyword>
<organism evidence="1 2">
    <name type="scientific">Niallia oryzisoli</name>
    <dbReference type="NCBI Taxonomy" id="1737571"/>
    <lineage>
        <taxon>Bacteria</taxon>
        <taxon>Bacillati</taxon>
        <taxon>Bacillota</taxon>
        <taxon>Bacilli</taxon>
        <taxon>Bacillales</taxon>
        <taxon>Bacillaceae</taxon>
        <taxon>Niallia</taxon>
    </lineage>
</organism>
<evidence type="ECO:0000313" key="1">
    <source>
        <dbReference type="EMBL" id="WVX83398.1"/>
    </source>
</evidence>
<gene>
    <name evidence="1" type="ORF">R4Z09_10560</name>
</gene>
<dbReference type="EMBL" id="CP137640">
    <property type="protein sequence ID" value="WVX83398.1"/>
    <property type="molecule type" value="Genomic_DNA"/>
</dbReference>
<sequence>MYRGMTFLEFVEMIKESARTLPAVEIDWHRITPDGFAVWQDPQMTHEDVILNVRLNNYYQNNSENEFLPHIEIAVQRYTNSQWEGPSRIIPLYNLVGGSTDGFESATEFVSNLSCEDLPAAYKTEILKCAGIFDEVFFQNRVYYRRYDFVK</sequence>
<dbReference type="RefSeq" id="WP_338452282.1">
    <property type="nucleotide sequence ID" value="NZ_CP137640.1"/>
</dbReference>
<proteinExistence type="predicted"/>
<evidence type="ECO:0000313" key="2">
    <source>
        <dbReference type="Proteomes" id="UP001357223"/>
    </source>
</evidence>
<accession>A0ABZ2CIL7</accession>
<dbReference type="Proteomes" id="UP001357223">
    <property type="component" value="Chromosome"/>
</dbReference>
<protein>
    <submittedName>
        <fullName evidence="1">Uncharacterized protein</fullName>
    </submittedName>
</protein>
<name>A0ABZ2CIL7_9BACI</name>
<reference evidence="1 2" key="1">
    <citation type="submission" date="2023-10" db="EMBL/GenBank/DDBJ databases">
        <title>Niallia locisalis sp.nov. isolated from a salt pond sample.</title>
        <authorList>
            <person name="Li X.-J."/>
            <person name="Dong L."/>
        </authorList>
    </citation>
    <scope>NUCLEOTIDE SEQUENCE [LARGE SCALE GENOMIC DNA]</scope>
    <source>
        <strain evidence="1 2">DSM 29761</strain>
    </source>
</reference>